<dbReference type="SUPFAM" id="SSF57593">
    <property type="entry name" value="Heparin-binding domain from vascular endothelial growth factor"/>
    <property type="match status" value="1"/>
</dbReference>
<dbReference type="SMART" id="SM00141">
    <property type="entry name" value="PDGF"/>
    <property type="match status" value="1"/>
</dbReference>
<dbReference type="GO" id="GO:0001666">
    <property type="term" value="P:response to hypoxia"/>
    <property type="evidence" value="ECO:0007669"/>
    <property type="project" value="TreeGrafter"/>
</dbReference>
<dbReference type="Gene3D" id="2.10.90.10">
    <property type="entry name" value="Cystine-knot cytokines"/>
    <property type="match status" value="1"/>
</dbReference>
<feature type="signal peptide" evidence="5">
    <location>
        <begin position="1"/>
        <end position="17"/>
    </location>
</feature>
<comment type="caution">
    <text evidence="7">The sequence shown here is derived from an EMBL/GenBank/DDBJ whole genome shotgun (WGS) entry which is preliminary data.</text>
</comment>
<name>A0AA88SJE4_TACVA</name>
<dbReference type="GO" id="GO:0016020">
    <property type="term" value="C:membrane"/>
    <property type="evidence" value="ECO:0007669"/>
    <property type="project" value="InterPro"/>
</dbReference>
<dbReference type="GO" id="GO:0001938">
    <property type="term" value="P:positive regulation of endothelial cell proliferation"/>
    <property type="evidence" value="ECO:0007669"/>
    <property type="project" value="TreeGrafter"/>
</dbReference>
<dbReference type="GO" id="GO:0045766">
    <property type="term" value="P:positive regulation of angiogenesis"/>
    <property type="evidence" value="ECO:0007669"/>
    <property type="project" value="TreeGrafter"/>
</dbReference>
<dbReference type="InterPro" id="IPR023581">
    <property type="entry name" value="PD_growth_factor_CS"/>
</dbReference>
<dbReference type="GO" id="GO:0008083">
    <property type="term" value="F:growth factor activity"/>
    <property type="evidence" value="ECO:0007669"/>
    <property type="project" value="UniProtKB-KW"/>
</dbReference>
<gene>
    <name evidence="7" type="ORF">Q7C36_013465</name>
</gene>
<evidence type="ECO:0000313" key="8">
    <source>
        <dbReference type="Proteomes" id="UP001187315"/>
    </source>
</evidence>
<dbReference type="GO" id="GO:0060754">
    <property type="term" value="P:positive regulation of mast cell chemotaxis"/>
    <property type="evidence" value="ECO:0007669"/>
    <property type="project" value="TreeGrafter"/>
</dbReference>
<dbReference type="PANTHER" id="PTHR12025">
    <property type="entry name" value="VASCULAR ENDOTHELIAL GROWTH FACTOR"/>
    <property type="match status" value="1"/>
</dbReference>
<dbReference type="EMBL" id="JAVHJS010000013">
    <property type="protein sequence ID" value="KAK2838651.1"/>
    <property type="molecule type" value="Genomic_DNA"/>
</dbReference>
<dbReference type="GO" id="GO:0038084">
    <property type="term" value="P:vascular endothelial growth factor signaling pathway"/>
    <property type="evidence" value="ECO:0007669"/>
    <property type="project" value="TreeGrafter"/>
</dbReference>
<keyword evidence="1 3" id="KW-0339">Growth factor</keyword>
<keyword evidence="5" id="KW-0732">Signal</keyword>
<evidence type="ECO:0000259" key="6">
    <source>
        <dbReference type="PROSITE" id="PS50278"/>
    </source>
</evidence>
<feature type="chain" id="PRO_5041653906" description="Platelet-derived growth factor (PDGF) family profile domain-containing protein" evidence="5">
    <location>
        <begin position="18"/>
        <end position="266"/>
    </location>
</feature>
<dbReference type="AlphaFoldDB" id="A0AA88SJE4"/>
<dbReference type="GO" id="GO:0008201">
    <property type="term" value="F:heparin binding"/>
    <property type="evidence" value="ECO:0007669"/>
    <property type="project" value="InterPro"/>
</dbReference>
<feature type="domain" description="Platelet-derived growth factor (PDGF) family profile" evidence="6">
    <location>
        <begin position="42"/>
        <end position="137"/>
    </location>
</feature>
<dbReference type="InterPro" id="IPR029034">
    <property type="entry name" value="Cystine-knot_cytokine"/>
</dbReference>
<feature type="compositionally biased region" description="Basic residues" evidence="4">
    <location>
        <begin position="150"/>
        <end position="169"/>
    </location>
</feature>
<dbReference type="InterPro" id="IPR050507">
    <property type="entry name" value="PDGF/VEGF_growth_factor"/>
</dbReference>
<dbReference type="GO" id="GO:0042056">
    <property type="term" value="F:chemoattractant activity"/>
    <property type="evidence" value="ECO:0007669"/>
    <property type="project" value="TreeGrafter"/>
</dbReference>
<comment type="similarity">
    <text evidence="3">Belongs to the PDGF/VEGF growth factor family.</text>
</comment>
<dbReference type="PROSITE" id="PS50278">
    <property type="entry name" value="PDGF_2"/>
    <property type="match status" value="1"/>
</dbReference>
<feature type="compositionally biased region" description="Pro residues" evidence="4">
    <location>
        <begin position="173"/>
        <end position="184"/>
    </location>
</feature>
<evidence type="ECO:0000256" key="2">
    <source>
        <dbReference type="ARBA" id="ARBA00023157"/>
    </source>
</evidence>
<protein>
    <recommendedName>
        <fullName evidence="6">Platelet-derived growth factor (PDGF) family profile domain-containing protein</fullName>
    </recommendedName>
</protein>
<dbReference type="InterPro" id="IPR000072">
    <property type="entry name" value="PDGF/VEGF_dom"/>
</dbReference>
<dbReference type="PANTHER" id="PTHR12025:SF14">
    <property type="entry name" value="SNAKE VENOM VASCULAR ENDOTHELIAL GROWTH FACTOR TOXIN VR-1'-LIKE ISOFORM X1-RELATED"/>
    <property type="match status" value="1"/>
</dbReference>
<dbReference type="Pfam" id="PF00341">
    <property type="entry name" value="PDGF"/>
    <property type="match status" value="1"/>
</dbReference>
<evidence type="ECO:0000256" key="1">
    <source>
        <dbReference type="ARBA" id="ARBA00023030"/>
    </source>
</evidence>
<dbReference type="GO" id="GO:0002040">
    <property type="term" value="P:sprouting angiogenesis"/>
    <property type="evidence" value="ECO:0007669"/>
    <property type="project" value="TreeGrafter"/>
</dbReference>
<organism evidence="7 8">
    <name type="scientific">Tachysurus vachellii</name>
    <name type="common">Darkbarbel catfish</name>
    <name type="synonym">Pelteobagrus vachellii</name>
    <dbReference type="NCBI Taxonomy" id="175792"/>
    <lineage>
        <taxon>Eukaryota</taxon>
        <taxon>Metazoa</taxon>
        <taxon>Chordata</taxon>
        <taxon>Craniata</taxon>
        <taxon>Vertebrata</taxon>
        <taxon>Euteleostomi</taxon>
        <taxon>Actinopterygii</taxon>
        <taxon>Neopterygii</taxon>
        <taxon>Teleostei</taxon>
        <taxon>Ostariophysi</taxon>
        <taxon>Siluriformes</taxon>
        <taxon>Bagridae</taxon>
        <taxon>Tachysurus</taxon>
    </lineage>
</organism>
<dbReference type="GO" id="GO:0005172">
    <property type="term" value="F:vascular endothelial growth factor receptor binding"/>
    <property type="evidence" value="ECO:0007669"/>
    <property type="project" value="TreeGrafter"/>
</dbReference>
<reference evidence="7" key="1">
    <citation type="submission" date="2023-08" db="EMBL/GenBank/DDBJ databases">
        <title>Pelteobagrus vachellii genome.</title>
        <authorList>
            <person name="Liu H."/>
        </authorList>
    </citation>
    <scope>NUCLEOTIDE SEQUENCE</scope>
    <source>
        <strain evidence="7">PRFRI_2022a</strain>
        <tissue evidence="7">Muscle</tissue>
    </source>
</reference>
<dbReference type="GO" id="GO:0048010">
    <property type="term" value="P:vascular endothelial growth factor receptor signaling pathway"/>
    <property type="evidence" value="ECO:0007669"/>
    <property type="project" value="TreeGrafter"/>
</dbReference>
<dbReference type="Gene3D" id="2.10.160.10">
    <property type="entry name" value="Vascular endothelial growth factor, heparin-binding domain"/>
    <property type="match status" value="1"/>
</dbReference>
<dbReference type="GO" id="GO:0050930">
    <property type="term" value="P:induction of positive chemotaxis"/>
    <property type="evidence" value="ECO:0007669"/>
    <property type="project" value="TreeGrafter"/>
</dbReference>
<dbReference type="SUPFAM" id="SSF57501">
    <property type="entry name" value="Cystine-knot cytokines"/>
    <property type="match status" value="1"/>
</dbReference>
<evidence type="ECO:0000313" key="7">
    <source>
        <dbReference type="EMBL" id="KAK2838651.1"/>
    </source>
</evidence>
<dbReference type="InterPro" id="IPR036841">
    <property type="entry name" value="VEGF_C_sf"/>
</dbReference>
<proteinExistence type="inferred from homology"/>
<feature type="region of interest" description="Disordered" evidence="4">
    <location>
        <begin position="136"/>
        <end position="184"/>
    </location>
</feature>
<dbReference type="Proteomes" id="UP001187315">
    <property type="component" value="Unassembled WGS sequence"/>
</dbReference>
<accession>A0AA88SJE4</accession>
<keyword evidence="2" id="KW-1015">Disulfide bond</keyword>
<evidence type="ECO:0000256" key="3">
    <source>
        <dbReference type="RuleBase" id="RU003818"/>
    </source>
</evidence>
<sequence length="266" mass="30677">MGTRLQVIFGMFQFVSLARMPTHCARAPLAQWQPTKSHESGQVVRWMDVYERSSCQPRETLVEVWQEFPWETHHLFLPSCVSVRRCGGCCGDEALECVPSHTDILTMELMKTTYMKHELVQLPFVEHRQCECRPKADLHTEPTRQDPRPTRKGRKRERGKPKRKKHVRIKPTTPAPTTPAPPALPTSIFRSHPAEEQCPPCPMRRMTSEPPMCECVCSLREMSCTKRGKQLNQHSCSFVNVALGYFMSHNNCENINIRGDIIQYFV</sequence>
<evidence type="ECO:0000256" key="5">
    <source>
        <dbReference type="SAM" id="SignalP"/>
    </source>
</evidence>
<evidence type="ECO:0000256" key="4">
    <source>
        <dbReference type="SAM" id="MobiDB-lite"/>
    </source>
</evidence>
<keyword evidence="8" id="KW-1185">Reference proteome</keyword>
<feature type="compositionally biased region" description="Basic and acidic residues" evidence="4">
    <location>
        <begin position="136"/>
        <end position="149"/>
    </location>
</feature>
<dbReference type="GO" id="GO:0005615">
    <property type="term" value="C:extracellular space"/>
    <property type="evidence" value="ECO:0007669"/>
    <property type="project" value="TreeGrafter"/>
</dbReference>
<dbReference type="PROSITE" id="PS00249">
    <property type="entry name" value="PDGF_1"/>
    <property type="match status" value="1"/>
</dbReference>
<dbReference type="CDD" id="cd00135">
    <property type="entry name" value="PDGF"/>
    <property type="match status" value="1"/>
</dbReference>